<dbReference type="InterPro" id="IPR052711">
    <property type="entry name" value="Zinc_ADH-like"/>
</dbReference>
<dbReference type="Pfam" id="PF08240">
    <property type="entry name" value="ADH_N"/>
    <property type="match status" value="1"/>
</dbReference>
<evidence type="ECO:0000259" key="1">
    <source>
        <dbReference type="SMART" id="SM00829"/>
    </source>
</evidence>
<keyword evidence="3" id="KW-1185">Reference proteome</keyword>
<dbReference type="STRING" id="573321.SAMN04488505_102765"/>
<evidence type="ECO:0000313" key="3">
    <source>
        <dbReference type="Proteomes" id="UP000198984"/>
    </source>
</evidence>
<gene>
    <name evidence="2" type="ORF">SAMN04488505_102765</name>
</gene>
<proteinExistence type="predicted"/>
<dbReference type="Proteomes" id="UP000198984">
    <property type="component" value="Unassembled WGS sequence"/>
</dbReference>
<dbReference type="Gene3D" id="3.40.50.720">
    <property type="entry name" value="NAD(P)-binding Rossmann-like Domain"/>
    <property type="match status" value="1"/>
</dbReference>
<sequence>MPWRKMINDWRLWINPQATARPSFAIKIMIMRAYHLEDTGAVKKLILQQHPIQEPGPTEVLVRMHAVSLNRRDTYILNGVYPLPSVPGVIPVSDGAGEVVAVGEAVQRFTIGDHVAGSYFARWVDGPFSRELGRYQLGCTLPGMLTEYALLEEESLVHVPPHLSWEEAATLPCAGLTAWSALTGGGPVTPGQTVLTIGTGGVALFALQFAKMLGAKVIAITSCPEKAARLIELGADDVINRHTIPNWPPAVRALTNGQGIDHIIETGGADTIEQSLQVAALNANVALVSVLGIQKKMIEIDPIILAGNLVTMRRLFVGHRTGLEDMIRAIAVHLLHPVIDRVFPFEEAAQAYEYFATGRLMGKVVIKI</sequence>
<reference evidence="2 3" key="1">
    <citation type="submission" date="2016-10" db="EMBL/GenBank/DDBJ databases">
        <authorList>
            <person name="de Groot N.N."/>
        </authorList>
    </citation>
    <scope>NUCLEOTIDE SEQUENCE [LARGE SCALE GENOMIC DNA]</scope>
    <source>
        <strain evidence="2 3">DSM 21039</strain>
    </source>
</reference>
<dbReference type="InterPro" id="IPR036291">
    <property type="entry name" value="NAD(P)-bd_dom_sf"/>
</dbReference>
<dbReference type="CDD" id="cd08276">
    <property type="entry name" value="MDR7"/>
    <property type="match status" value="1"/>
</dbReference>
<evidence type="ECO:0000313" key="2">
    <source>
        <dbReference type="EMBL" id="SEL65097.1"/>
    </source>
</evidence>
<dbReference type="PANTHER" id="PTHR45033:SF2">
    <property type="entry name" value="ZINC-TYPE ALCOHOL DEHYDROGENASE-LIKE PROTEIN C1773.06C"/>
    <property type="match status" value="1"/>
</dbReference>
<organism evidence="2 3">
    <name type="scientific">Chitinophaga rupis</name>
    <dbReference type="NCBI Taxonomy" id="573321"/>
    <lineage>
        <taxon>Bacteria</taxon>
        <taxon>Pseudomonadati</taxon>
        <taxon>Bacteroidota</taxon>
        <taxon>Chitinophagia</taxon>
        <taxon>Chitinophagales</taxon>
        <taxon>Chitinophagaceae</taxon>
        <taxon>Chitinophaga</taxon>
    </lineage>
</organism>
<protein>
    <submittedName>
        <fullName evidence="2">NADPH:quinone reductase</fullName>
    </submittedName>
</protein>
<accession>A0A1H7S0D9</accession>
<dbReference type="Gene3D" id="3.90.180.10">
    <property type="entry name" value="Medium-chain alcohol dehydrogenases, catalytic domain"/>
    <property type="match status" value="1"/>
</dbReference>
<dbReference type="PANTHER" id="PTHR45033">
    <property type="match status" value="1"/>
</dbReference>
<dbReference type="Pfam" id="PF00107">
    <property type="entry name" value="ADH_zinc_N"/>
    <property type="match status" value="1"/>
</dbReference>
<dbReference type="SMART" id="SM00829">
    <property type="entry name" value="PKS_ER"/>
    <property type="match status" value="1"/>
</dbReference>
<dbReference type="SUPFAM" id="SSF50129">
    <property type="entry name" value="GroES-like"/>
    <property type="match status" value="1"/>
</dbReference>
<name>A0A1H7S0D9_9BACT</name>
<dbReference type="AlphaFoldDB" id="A0A1H7S0D9"/>
<dbReference type="SUPFAM" id="SSF51735">
    <property type="entry name" value="NAD(P)-binding Rossmann-fold domains"/>
    <property type="match status" value="1"/>
</dbReference>
<dbReference type="EMBL" id="FOBB01000002">
    <property type="protein sequence ID" value="SEL65097.1"/>
    <property type="molecule type" value="Genomic_DNA"/>
</dbReference>
<dbReference type="InterPro" id="IPR011032">
    <property type="entry name" value="GroES-like_sf"/>
</dbReference>
<dbReference type="InterPro" id="IPR013149">
    <property type="entry name" value="ADH-like_C"/>
</dbReference>
<dbReference type="InterPro" id="IPR013154">
    <property type="entry name" value="ADH-like_N"/>
</dbReference>
<feature type="domain" description="Enoyl reductase (ER)" evidence="1">
    <location>
        <begin position="40"/>
        <end position="366"/>
    </location>
</feature>
<dbReference type="InterPro" id="IPR020843">
    <property type="entry name" value="ER"/>
</dbReference>
<dbReference type="GO" id="GO:0016491">
    <property type="term" value="F:oxidoreductase activity"/>
    <property type="evidence" value="ECO:0007669"/>
    <property type="project" value="InterPro"/>
</dbReference>